<dbReference type="Gene3D" id="2.60.40.1910">
    <property type="match status" value="1"/>
</dbReference>
<dbReference type="GO" id="GO:0008270">
    <property type="term" value="F:zinc ion binding"/>
    <property type="evidence" value="ECO:0007669"/>
    <property type="project" value="UniProtKB-UniRule"/>
</dbReference>
<evidence type="ECO:0000256" key="4">
    <source>
        <dbReference type="ARBA" id="ARBA00022723"/>
    </source>
</evidence>
<dbReference type="FunFam" id="1.10.390.10:FF:000001">
    <property type="entry name" value="Aminopeptidase"/>
    <property type="match status" value="1"/>
</dbReference>
<protein>
    <recommendedName>
        <fullName evidence="11">Aminopeptidase</fullName>
        <ecNumber evidence="11">3.4.11.-</ecNumber>
    </recommendedName>
</protein>
<dbReference type="InterPro" id="IPR034016">
    <property type="entry name" value="M1_APN-typ"/>
</dbReference>
<dbReference type="InterPro" id="IPR014782">
    <property type="entry name" value="Peptidase_M1_dom"/>
</dbReference>
<feature type="domain" description="ERAP1-like C-terminal" evidence="13">
    <location>
        <begin position="545"/>
        <end position="858"/>
    </location>
</feature>
<organism evidence="15 16">
    <name type="scientific">Vermiconidia calcicola</name>
    <dbReference type="NCBI Taxonomy" id="1690605"/>
    <lineage>
        <taxon>Eukaryota</taxon>
        <taxon>Fungi</taxon>
        <taxon>Dikarya</taxon>
        <taxon>Ascomycota</taxon>
        <taxon>Pezizomycotina</taxon>
        <taxon>Dothideomycetes</taxon>
        <taxon>Dothideomycetidae</taxon>
        <taxon>Mycosphaerellales</taxon>
        <taxon>Extremaceae</taxon>
        <taxon>Vermiconidia</taxon>
    </lineage>
</organism>
<evidence type="ECO:0000256" key="1">
    <source>
        <dbReference type="ARBA" id="ARBA00010136"/>
    </source>
</evidence>
<evidence type="ECO:0000259" key="12">
    <source>
        <dbReference type="Pfam" id="PF01433"/>
    </source>
</evidence>
<dbReference type="InterPro" id="IPR050344">
    <property type="entry name" value="Peptidase_M1_aminopeptidases"/>
</dbReference>
<dbReference type="GO" id="GO:0016020">
    <property type="term" value="C:membrane"/>
    <property type="evidence" value="ECO:0007669"/>
    <property type="project" value="TreeGrafter"/>
</dbReference>
<dbReference type="PANTHER" id="PTHR11533">
    <property type="entry name" value="PROTEASE M1 ZINC METALLOPROTEASE"/>
    <property type="match status" value="1"/>
</dbReference>
<dbReference type="GO" id="GO:0006508">
    <property type="term" value="P:proteolysis"/>
    <property type="evidence" value="ECO:0007669"/>
    <property type="project" value="UniProtKB-KW"/>
</dbReference>
<keyword evidence="3 11" id="KW-0645">Protease</keyword>
<dbReference type="EMBL" id="JAXLQG010000024">
    <property type="protein sequence ID" value="KAK5528950.1"/>
    <property type="molecule type" value="Genomic_DNA"/>
</dbReference>
<feature type="site" description="Transition state stabilizer" evidence="10">
    <location>
        <position position="416"/>
    </location>
</feature>
<keyword evidence="2 11" id="KW-0031">Aminopeptidase</keyword>
<gene>
    <name evidence="15" type="ORF">LTR25_010135</name>
</gene>
<keyword evidence="4 9" id="KW-0479">Metal-binding</keyword>
<sequence>MLQERDTSKISRQLGQSTTPSNYHVSIFDIEFGGGWTYGGRVIIDADISISTDTIVLHCDQLEILHAEARLGRDSSVATYNASSVTLNQDDKHASISFPEFLPKGHIQLLVSFNGKIDRSMTGFYRAKYAPHDDLDAASVRFGDDCYLLTTHFEPCDARKAFPCFDEPHLKATFELELEVPDELTALSNMPEKSRRPGSKEGLKTVCFEKSPVMSTYLLAWAVGDFEYIEALTERTYSGKSIPVRIYTTKGLTQYAQFALRDACAALDFFSESFGVDYPLPKCDHLVVHDFICGAMENWGLITYKATKILFDPLTSDNRLMSKASYVIAHELAHQWFGNLVTMSGWNELWLNEGFATWAGFFAVDHLHPEWNIWGQFVDEAMEEAFALDSLEASHPIQTDVKNDAEVHQMFDSISYCKGSAVIRMLVNHLGESTFLKGIKAYLGSRLYGNATSDDLWFALSQASGLGVGEMMGSWIHQAGFPLLNVDPTPDGFKLAQRPCTIGMQHPADTLWHIPLGLEMAPPADACTMLVTKSGSVKQSGNVSKVNRNLAGFYRTQYPLEHLVSLRPVHSKLSTEDKVGIISDMRFLVLVGLRSSGELLSLLPVFKHEKDCFVWSQIKKSISMVLSAVSEDVKTAAAVKSYIRQLVDEVKPEIGWTGCPDSYVKGELEKILIQVASMADDECVLSQIKQRFRDWKNGNRNSINRNLQSPIFGVSVAKGGEQEYRDIKAEYVRSHSIDGREICIAAMGRTPHREMARDLLDFTFLSDSHIPLQNIHFVGMALANGPCGSVLWEYVKQNWDAVYERLSVNSVALDWFVENSLSSFDELAIEKDIATFFAAKNIPGLAHPLQIARDNIKRNAAYSARAIPEVRQWLQQNGYL</sequence>
<evidence type="ECO:0000313" key="16">
    <source>
        <dbReference type="Proteomes" id="UP001345827"/>
    </source>
</evidence>
<reference evidence="15 16" key="1">
    <citation type="submission" date="2023-06" db="EMBL/GenBank/DDBJ databases">
        <title>Black Yeasts Isolated from many extreme environments.</title>
        <authorList>
            <person name="Coleine C."/>
            <person name="Stajich J.E."/>
            <person name="Selbmann L."/>
        </authorList>
    </citation>
    <scope>NUCLEOTIDE SEQUENCE [LARGE SCALE GENOMIC DNA]</scope>
    <source>
        <strain evidence="15 16">CCFEE 5887</strain>
    </source>
</reference>
<dbReference type="PRINTS" id="PR00756">
    <property type="entry name" value="ALADIPTASE"/>
</dbReference>
<keyword evidence="5 11" id="KW-0378">Hydrolase</keyword>
<dbReference type="InterPro" id="IPR027268">
    <property type="entry name" value="Peptidase_M4/M1_CTD_sf"/>
</dbReference>
<dbReference type="GO" id="GO:0042277">
    <property type="term" value="F:peptide binding"/>
    <property type="evidence" value="ECO:0007669"/>
    <property type="project" value="TreeGrafter"/>
</dbReference>
<feature type="domain" description="Peptidase M1 membrane alanine aminopeptidase" evidence="12">
    <location>
        <begin position="258"/>
        <end position="475"/>
    </location>
</feature>
<keyword evidence="7 11" id="KW-0482">Metalloprotease</keyword>
<evidence type="ECO:0000256" key="6">
    <source>
        <dbReference type="ARBA" id="ARBA00022833"/>
    </source>
</evidence>
<dbReference type="Gene3D" id="1.25.50.20">
    <property type="match status" value="1"/>
</dbReference>
<evidence type="ECO:0000256" key="11">
    <source>
        <dbReference type="RuleBase" id="RU364040"/>
    </source>
</evidence>
<dbReference type="InterPro" id="IPR042097">
    <property type="entry name" value="Aminopeptidase_N-like_N_sf"/>
</dbReference>
<dbReference type="Pfam" id="PF11838">
    <property type="entry name" value="ERAP1_C"/>
    <property type="match status" value="1"/>
</dbReference>
<proteinExistence type="inferred from homology"/>
<feature type="binding site" evidence="9">
    <location>
        <position position="330"/>
    </location>
    <ligand>
        <name>Zn(2+)</name>
        <dbReference type="ChEBI" id="CHEBI:29105"/>
        <note>catalytic</note>
    </ligand>
</feature>
<feature type="domain" description="Aminopeptidase N-like N-terminal" evidence="14">
    <location>
        <begin position="37"/>
        <end position="218"/>
    </location>
</feature>
<comment type="caution">
    <text evidence="15">The sequence shown here is derived from an EMBL/GenBank/DDBJ whole genome shotgun (WGS) entry which is preliminary data.</text>
</comment>
<dbReference type="Gene3D" id="1.10.390.10">
    <property type="entry name" value="Neutral Protease Domain 2"/>
    <property type="match status" value="1"/>
</dbReference>
<dbReference type="InterPro" id="IPR024571">
    <property type="entry name" value="ERAP1-like_C_dom"/>
</dbReference>
<evidence type="ECO:0000256" key="7">
    <source>
        <dbReference type="ARBA" id="ARBA00023049"/>
    </source>
</evidence>
<comment type="similarity">
    <text evidence="1 11">Belongs to the peptidase M1 family.</text>
</comment>
<evidence type="ECO:0000256" key="10">
    <source>
        <dbReference type="PIRSR" id="PIRSR634016-4"/>
    </source>
</evidence>
<dbReference type="InterPro" id="IPR045357">
    <property type="entry name" value="Aminopeptidase_N-like_N"/>
</dbReference>
<keyword evidence="16" id="KW-1185">Reference proteome</keyword>
<dbReference type="EC" id="3.4.11.-" evidence="11"/>
<dbReference type="CDD" id="cd09601">
    <property type="entry name" value="M1_APN-Q_like"/>
    <property type="match status" value="1"/>
</dbReference>
<dbReference type="Pfam" id="PF01433">
    <property type="entry name" value="Peptidase_M1"/>
    <property type="match status" value="1"/>
</dbReference>
<evidence type="ECO:0000256" key="8">
    <source>
        <dbReference type="PIRSR" id="PIRSR634016-1"/>
    </source>
</evidence>
<dbReference type="Gene3D" id="2.60.40.1730">
    <property type="entry name" value="tricorn interacting facor f3 domain"/>
    <property type="match status" value="1"/>
</dbReference>
<feature type="active site" description="Proton acceptor" evidence="8">
    <location>
        <position position="331"/>
    </location>
</feature>
<dbReference type="InterPro" id="IPR001930">
    <property type="entry name" value="Peptidase_M1"/>
</dbReference>
<dbReference type="Pfam" id="PF17900">
    <property type="entry name" value="Peptidase_M1_N"/>
    <property type="match status" value="1"/>
</dbReference>
<accession>A0AAV9PTQ5</accession>
<dbReference type="SUPFAM" id="SSF63737">
    <property type="entry name" value="Leukotriene A4 hydrolase N-terminal domain"/>
    <property type="match status" value="1"/>
</dbReference>
<dbReference type="GO" id="GO:0043171">
    <property type="term" value="P:peptide catabolic process"/>
    <property type="evidence" value="ECO:0007669"/>
    <property type="project" value="TreeGrafter"/>
</dbReference>
<feature type="binding site" evidence="9">
    <location>
        <position position="334"/>
    </location>
    <ligand>
        <name>Zn(2+)</name>
        <dbReference type="ChEBI" id="CHEBI:29105"/>
        <note>catalytic</note>
    </ligand>
</feature>
<evidence type="ECO:0000256" key="3">
    <source>
        <dbReference type="ARBA" id="ARBA00022670"/>
    </source>
</evidence>
<evidence type="ECO:0000256" key="9">
    <source>
        <dbReference type="PIRSR" id="PIRSR634016-3"/>
    </source>
</evidence>
<dbReference type="PANTHER" id="PTHR11533:SF171">
    <property type="entry name" value="AMINOPEPTIDASE"/>
    <property type="match status" value="1"/>
</dbReference>
<evidence type="ECO:0000313" key="15">
    <source>
        <dbReference type="EMBL" id="KAK5528950.1"/>
    </source>
</evidence>
<comment type="cofactor">
    <cofactor evidence="9 11">
        <name>Zn(2+)</name>
        <dbReference type="ChEBI" id="CHEBI:29105"/>
    </cofactor>
    <text evidence="9 11">Binds 1 zinc ion per subunit.</text>
</comment>
<keyword evidence="6 9" id="KW-0862">Zinc</keyword>
<dbReference type="GO" id="GO:0005737">
    <property type="term" value="C:cytoplasm"/>
    <property type="evidence" value="ECO:0007669"/>
    <property type="project" value="TreeGrafter"/>
</dbReference>
<evidence type="ECO:0000259" key="13">
    <source>
        <dbReference type="Pfam" id="PF11838"/>
    </source>
</evidence>
<evidence type="ECO:0000256" key="5">
    <source>
        <dbReference type="ARBA" id="ARBA00022801"/>
    </source>
</evidence>
<evidence type="ECO:0000259" key="14">
    <source>
        <dbReference type="Pfam" id="PF17900"/>
    </source>
</evidence>
<name>A0AAV9PTQ5_9PEZI</name>
<evidence type="ECO:0000256" key="2">
    <source>
        <dbReference type="ARBA" id="ARBA00022438"/>
    </source>
</evidence>
<dbReference type="SUPFAM" id="SSF55486">
    <property type="entry name" value="Metalloproteases ('zincins'), catalytic domain"/>
    <property type="match status" value="1"/>
</dbReference>
<dbReference type="GO" id="GO:0070006">
    <property type="term" value="F:metalloaminopeptidase activity"/>
    <property type="evidence" value="ECO:0007669"/>
    <property type="project" value="TreeGrafter"/>
</dbReference>
<dbReference type="AlphaFoldDB" id="A0AAV9PTQ5"/>
<dbReference type="Proteomes" id="UP001345827">
    <property type="component" value="Unassembled WGS sequence"/>
</dbReference>
<feature type="binding site" evidence="9">
    <location>
        <position position="353"/>
    </location>
    <ligand>
        <name>Zn(2+)</name>
        <dbReference type="ChEBI" id="CHEBI:29105"/>
        <note>catalytic</note>
    </ligand>
</feature>